<protein>
    <submittedName>
        <fullName evidence="2">Uncharacterized protein</fullName>
    </submittedName>
</protein>
<dbReference type="Proteomes" id="UP001148614">
    <property type="component" value="Unassembled WGS sequence"/>
</dbReference>
<keyword evidence="1" id="KW-0812">Transmembrane</keyword>
<keyword evidence="1" id="KW-1133">Transmembrane helix</keyword>
<proteinExistence type="predicted"/>
<feature type="transmembrane region" description="Helical" evidence="1">
    <location>
        <begin position="51"/>
        <end position="74"/>
    </location>
</feature>
<reference evidence="2" key="1">
    <citation type="submission" date="2022-07" db="EMBL/GenBank/DDBJ databases">
        <title>Genome Sequence of Xylaria arbuscula.</title>
        <authorList>
            <person name="Buettner E."/>
        </authorList>
    </citation>
    <scope>NUCLEOTIDE SEQUENCE</scope>
    <source>
        <strain evidence="2">VT107</strain>
    </source>
</reference>
<accession>A0A9W8THW2</accession>
<comment type="caution">
    <text evidence="2">The sequence shown here is derived from an EMBL/GenBank/DDBJ whole genome shotgun (WGS) entry which is preliminary data.</text>
</comment>
<evidence type="ECO:0000256" key="1">
    <source>
        <dbReference type="SAM" id="Phobius"/>
    </source>
</evidence>
<dbReference type="EMBL" id="JANPWZ010002217">
    <property type="protein sequence ID" value="KAJ3560609.1"/>
    <property type="molecule type" value="Genomic_DNA"/>
</dbReference>
<feature type="transmembrane region" description="Helical" evidence="1">
    <location>
        <begin position="121"/>
        <end position="139"/>
    </location>
</feature>
<evidence type="ECO:0000313" key="3">
    <source>
        <dbReference type="Proteomes" id="UP001148614"/>
    </source>
</evidence>
<feature type="transmembrane region" description="Helical" evidence="1">
    <location>
        <begin position="20"/>
        <end position="39"/>
    </location>
</feature>
<organism evidence="2 3">
    <name type="scientific">Xylaria arbuscula</name>
    <dbReference type="NCBI Taxonomy" id="114810"/>
    <lineage>
        <taxon>Eukaryota</taxon>
        <taxon>Fungi</taxon>
        <taxon>Dikarya</taxon>
        <taxon>Ascomycota</taxon>
        <taxon>Pezizomycotina</taxon>
        <taxon>Sordariomycetes</taxon>
        <taxon>Xylariomycetidae</taxon>
        <taxon>Xylariales</taxon>
        <taxon>Xylariaceae</taxon>
        <taxon>Xylaria</taxon>
    </lineage>
</organism>
<keyword evidence="3" id="KW-1185">Reference proteome</keyword>
<evidence type="ECO:0000313" key="2">
    <source>
        <dbReference type="EMBL" id="KAJ3560609.1"/>
    </source>
</evidence>
<keyword evidence="1" id="KW-0472">Membrane</keyword>
<dbReference type="AlphaFoldDB" id="A0A9W8THW2"/>
<sequence>MSSKPSNSTTPSTLPSSVLSSINIIATGRILLGVGVLVAPQPLLGAFGLSLPADLILIARLAGIRDVVLGALLWTARTNDPTPLGRSDVRRALTAGVMVDTADSMATLYALATGNYDLKNTLTFIAGAVPFIGLGIFGLSSL</sequence>
<name>A0A9W8THW2_9PEZI</name>
<gene>
    <name evidence="2" type="ORF">NPX13_g9245</name>
</gene>